<proteinExistence type="predicted"/>
<dbReference type="RefSeq" id="WP_057866291.1">
    <property type="nucleotide sequence ID" value="NZ_AZEY01000108.1"/>
</dbReference>
<gene>
    <name evidence="1" type="ORF">FC85_GL002019</name>
</gene>
<dbReference type="AlphaFoldDB" id="A0A0R1S6M7"/>
<dbReference type="Proteomes" id="UP000052013">
    <property type="component" value="Unassembled WGS sequence"/>
</dbReference>
<reference evidence="1 2" key="1">
    <citation type="journal article" date="2015" name="Genome Announc.">
        <title>Expanding the biotechnology potential of lactobacilli through comparative genomics of 213 strains and associated genera.</title>
        <authorList>
            <person name="Sun Z."/>
            <person name="Harris H.M."/>
            <person name="McCann A."/>
            <person name="Guo C."/>
            <person name="Argimon S."/>
            <person name="Zhang W."/>
            <person name="Yang X."/>
            <person name="Jeffery I.B."/>
            <person name="Cooney J.C."/>
            <person name="Kagawa T.F."/>
            <person name="Liu W."/>
            <person name="Song Y."/>
            <person name="Salvetti E."/>
            <person name="Wrobel A."/>
            <person name="Rasinkangas P."/>
            <person name="Parkhill J."/>
            <person name="Rea M.C."/>
            <person name="O'Sullivan O."/>
            <person name="Ritari J."/>
            <person name="Douillard F.P."/>
            <person name="Paul Ross R."/>
            <person name="Yang R."/>
            <person name="Briner A.E."/>
            <person name="Felis G.E."/>
            <person name="de Vos W.M."/>
            <person name="Barrangou R."/>
            <person name="Klaenhammer T.R."/>
            <person name="Caufield P.W."/>
            <person name="Cui Y."/>
            <person name="Zhang H."/>
            <person name="O'Toole P.W."/>
        </authorList>
    </citation>
    <scope>NUCLEOTIDE SEQUENCE [LARGE SCALE GENOMIC DNA]</scope>
    <source>
        <strain evidence="1 2">DSM 14421</strain>
    </source>
</reference>
<protein>
    <submittedName>
        <fullName evidence="1">Uncharacterized protein</fullName>
    </submittedName>
</protein>
<name>A0A0R1S6M7_9LACO</name>
<comment type="caution">
    <text evidence="1">The sequence shown here is derived from an EMBL/GenBank/DDBJ whole genome shotgun (WGS) entry which is preliminary data.</text>
</comment>
<dbReference type="PATRIC" id="fig|1423739.3.peg.2105"/>
<evidence type="ECO:0000313" key="1">
    <source>
        <dbReference type="EMBL" id="KRL62506.1"/>
    </source>
</evidence>
<evidence type="ECO:0000313" key="2">
    <source>
        <dbReference type="Proteomes" id="UP000052013"/>
    </source>
</evidence>
<accession>A0A0R1S6M7</accession>
<sequence length="110" mass="12641">MTATKEQWKVALNSKEAFHDFITNYFMAHKELKGNYDNQYYFENYAVSLDSKKGLVVTLTTGSYTGTGFPIKDVEHISIEDFRQLLLNKKFADKNVTLPQVFNIAAYMIA</sequence>
<organism evidence="1 2">
    <name type="scientific">Lentilactobacillus diolivorans DSM 14421</name>
    <dbReference type="NCBI Taxonomy" id="1423739"/>
    <lineage>
        <taxon>Bacteria</taxon>
        <taxon>Bacillati</taxon>
        <taxon>Bacillota</taxon>
        <taxon>Bacilli</taxon>
        <taxon>Lactobacillales</taxon>
        <taxon>Lactobacillaceae</taxon>
        <taxon>Lentilactobacillus</taxon>
    </lineage>
</organism>
<dbReference type="EMBL" id="AZEY01000108">
    <property type="protein sequence ID" value="KRL62506.1"/>
    <property type="molecule type" value="Genomic_DNA"/>
</dbReference>